<dbReference type="HOGENOM" id="CLU_005726_6_0_1"/>
<keyword evidence="3" id="KW-1185">Reference proteome</keyword>
<dbReference type="PANTHER" id="PTHR35871">
    <property type="entry name" value="EXPRESSED PROTEIN"/>
    <property type="match status" value="1"/>
</dbReference>
<evidence type="ECO:0000256" key="1">
    <source>
        <dbReference type="SAM" id="MobiDB-lite"/>
    </source>
</evidence>
<dbReference type="PANTHER" id="PTHR35871:SF1">
    <property type="entry name" value="CXC1-LIKE CYSTEINE CLUSTER ASSOCIATED WITH KDZ TRANSPOSASES DOMAIN-CONTAINING PROTEIN"/>
    <property type="match status" value="1"/>
</dbReference>
<feature type="region of interest" description="Disordered" evidence="1">
    <location>
        <begin position="155"/>
        <end position="190"/>
    </location>
</feature>
<reference evidence="3" key="2">
    <citation type="journal article" date="2011" name="Proc. Natl. Acad. Sci. U.S.A.">
        <title>Obligate biotrophy features unraveled by the genomic analysis of rust fungi.</title>
        <authorList>
            <person name="Duplessis S."/>
            <person name="Cuomo C.A."/>
            <person name="Lin Y.-C."/>
            <person name="Aerts A."/>
            <person name="Tisserant E."/>
            <person name="Veneault-Fourrey C."/>
            <person name="Joly D.L."/>
            <person name="Hacquard S."/>
            <person name="Amselem J."/>
            <person name="Cantarel B.L."/>
            <person name="Chiu R."/>
            <person name="Coutinho P.M."/>
            <person name="Feau N."/>
            <person name="Field M."/>
            <person name="Frey P."/>
            <person name="Gelhaye E."/>
            <person name="Goldberg J."/>
            <person name="Grabherr M.G."/>
            <person name="Kodira C.D."/>
            <person name="Kohler A."/>
            <person name="Kuees U."/>
            <person name="Lindquist E.A."/>
            <person name="Lucas S.M."/>
            <person name="Mago R."/>
            <person name="Mauceli E."/>
            <person name="Morin E."/>
            <person name="Murat C."/>
            <person name="Pangilinan J.L."/>
            <person name="Park R."/>
            <person name="Pearson M."/>
            <person name="Quesneville H."/>
            <person name="Rouhier N."/>
            <person name="Sakthikumar S."/>
            <person name="Salamov A.A."/>
            <person name="Schmutz J."/>
            <person name="Selles B."/>
            <person name="Shapiro H."/>
            <person name="Tanguay P."/>
            <person name="Tuskan G.A."/>
            <person name="Henrissat B."/>
            <person name="Van de Peer Y."/>
            <person name="Rouze P."/>
            <person name="Ellis J.G."/>
            <person name="Dodds P.N."/>
            <person name="Schein J.E."/>
            <person name="Zhong S."/>
            <person name="Hamelin R.C."/>
            <person name="Grigoriev I.V."/>
            <person name="Szabo L.J."/>
            <person name="Martin F."/>
        </authorList>
    </citation>
    <scope>NUCLEOTIDE SEQUENCE [LARGE SCALE GENOMIC DNA]</scope>
    <source>
        <strain evidence="3">CRL 75-36-700-3 / race SCCL</strain>
    </source>
</reference>
<dbReference type="RefSeq" id="XP_003330293.1">
    <property type="nucleotide sequence ID" value="XM_003330245.1"/>
</dbReference>
<dbReference type="Proteomes" id="UP000008783">
    <property type="component" value="Unassembled WGS sequence"/>
</dbReference>
<proteinExistence type="predicted"/>
<accession>E3KNJ9</accession>
<dbReference type="VEuPathDB" id="FungiDB:PGTG_11630"/>
<evidence type="ECO:0008006" key="4">
    <source>
        <dbReference type="Google" id="ProtNLM"/>
    </source>
</evidence>
<dbReference type="KEGG" id="pgr:PGTG_11630"/>
<evidence type="ECO:0000313" key="3">
    <source>
        <dbReference type="Proteomes" id="UP000008783"/>
    </source>
</evidence>
<dbReference type="AlphaFoldDB" id="E3KNJ9"/>
<dbReference type="InParanoid" id="E3KNJ9"/>
<dbReference type="GeneID" id="10544456"/>
<feature type="region of interest" description="Disordered" evidence="1">
    <location>
        <begin position="1"/>
        <end position="58"/>
    </location>
</feature>
<dbReference type="eggNOG" id="ENOG502RT6R">
    <property type="taxonomic scope" value="Eukaryota"/>
</dbReference>
<feature type="compositionally biased region" description="Polar residues" evidence="1">
    <location>
        <begin position="163"/>
        <end position="173"/>
    </location>
</feature>
<reference key="1">
    <citation type="submission" date="2007-01" db="EMBL/GenBank/DDBJ databases">
        <title>The Genome Sequence of Puccinia graminis f. sp. tritici Strain CRL 75-36-700-3.</title>
        <authorList>
            <consortium name="The Broad Institute Genome Sequencing Platform"/>
            <person name="Birren B."/>
            <person name="Lander E."/>
            <person name="Galagan J."/>
            <person name="Nusbaum C."/>
            <person name="Devon K."/>
            <person name="Cuomo C."/>
            <person name="Jaffe D."/>
            <person name="Butler J."/>
            <person name="Alvarez P."/>
            <person name="Gnerre S."/>
            <person name="Grabherr M."/>
            <person name="Mauceli E."/>
            <person name="Brockman W."/>
            <person name="Young S."/>
            <person name="LaButti K."/>
            <person name="Sykes S."/>
            <person name="DeCaprio D."/>
            <person name="Crawford M."/>
            <person name="Koehrsen M."/>
            <person name="Engels R."/>
            <person name="Montgomery P."/>
            <person name="Pearson M."/>
            <person name="Howarth C."/>
            <person name="Larson L."/>
            <person name="White J."/>
            <person name="Zeng Q."/>
            <person name="Kodira C."/>
            <person name="Yandava C."/>
            <person name="Alvarado L."/>
            <person name="O'Leary S."/>
            <person name="Szabo L."/>
            <person name="Dean R."/>
            <person name="Schein J."/>
        </authorList>
    </citation>
    <scope>NUCLEOTIDE SEQUENCE</scope>
    <source>
        <strain>CRL 75-36-700-3</strain>
    </source>
</reference>
<dbReference type="OrthoDB" id="2505908at2759"/>
<gene>
    <name evidence="2" type="ORF">PGTG_11630</name>
</gene>
<dbReference type="EMBL" id="DS178297">
    <property type="protein sequence ID" value="EFP85874.1"/>
    <property type="molecule type" value="Genomic_DNA"/>
</dbReference>
<feature type="compositionally biased region" description="Basic residues" evidence="1">
    <location>
        <begin position="32"/>
        <end position="45"/>
    </location>
</feature>
<protein>
    <recommendedName>
        <fullName evidence="4">DDE-1 domain-containing protein</fullName>
    </recommendedName>
</protein>
<organism evidence="2 3">
    <name type="scientific">Puccinia graminis f. sp. tritici (strain CRL 75-36-700-3 / race SCCL)</name>
    <name type="common">Black stem rust fungus</name>
    <dbReference type="NCBI Taxonomy" id="418459"/>
    <lineage>
        <taxon>Eukaryota</taxon>
        <taxon>Fungi</taxon>
        <taxon>Dikarya</taxon>
        <taxon>Basidiomycota</taxon>
        <taxon>Pucciniomycotina</taxon>
        <taxon>Pucciniomycetes</taxon>
        <taxon>Pucciniales</taxon>
        <taxon>Pucciniaceae</taxon>
        <taxon>Puccinia</taxon>
    </lineage>
</organism>
<name>E3KNJ9_PUCGT</name>
<sequence>MTTSHVSKAAKGQQRRRRREKSEKDAPVPKAAMKKTKKTKPRKKLNPPGTKLVPIQINSDADDDELQLLNTRPVIDIPKSVQTSTTDHELEEFQEEEIEARNQANDLVQYFNLAINDETSDDESGDDDPLEELWPIFSGCLSSSENSVKKRVLKSGKNGYQKPLSNPDSSSQKLLPAPIPKQTKHDRKKRQIEAIGANNQMFKNYFIRLEPVKNATVNPAIDPDLESASLQDSFLNQNQPVTSKSLDSHQKETNDESLNARFTSILENRLSAIKAPNSASISEKARAEWEELSSALNTATLRYKQKEKKEKKFKFPQAMMNNLYLFNNLRLEYTLNGTKSPSSTASLKAAQSAIKQLPMGTVPPKNRSGIYLSRLISRQATHVINNKHLSEVKRGNRKTHASLLDNAELRKTLFTWAASQVPGHVTPITFRQYVINTIFPKFNIEKSISRNAATRWMIKLGYRPQEHRKTLYFDGHERSDVIEARKKYIEDLENYRKRSRIYGGDNLDTASQVDPEVLGEMKETVFIFHDESTIHAKERPKSSWLLPGTQEIRSKNVGRLIHISDFILETTGRLKLSEAQFRDNKIESDDAAMVIYPGSTGDKWWDMEQLCHQVSKKAIPIFEILHPHSQAVFIFDCSSAHGAYSKSALRVQNMNLNHGGKQSRLRDSVIPTDDPLIPEHLRGLPQSFCYDAAHPDPKRAGQPKGIQAILEERGLWQHYTALQIQAGKRPLKLRCDTCVTSNMRKDALCRSAKLIQQAEDSGYFLSQEQCVA</sequence>
<evidence type="ECO:0000313" key="2">
    <source>
        <dbReference type="EMBL" id="EFP85874.1"/>
    </source>
</evidence>